<dbReference type="InterPro" id="IPR019261">
    <property type="entry name" value="PARG_cat_microbial"/>
</dbReference>
<gene>
    <name evidence="2" type="ORF">EVG20_g10301</name>
</gene>
<evidence type="ECO:0000313" key="3">
    <source>
        <dbReference type="Proteomes" id="UP000298327"/>
    </source>
</evidence>
<dbReference type="Gene3D" id="3.40.220.10">
    <property type="entry name" value="Leucine Aminopeptidase, subunit E, domain 1"/>
    <property type="match status" value="1"/>
</dbReference>
<dbReference type="AlphaFoldDB" id="A0A4Y9XTC0"/>
<name>A0A4Y9XTC0_9AGAM</name>
<accession>A0A4Y9XTC0</accession>
<dbReference type="InterPro" id="IPR043472">
    <property type="entry name" value="Macro_dom-like"/>
</dbReference>
<sequence>MFYFSTERVAASRLSDSRLLPAAVHVPELEAPARSWNLSCPLPLCVASFLFSNHHNHIHKYQATPTNVVAMTRSNTTSKRSALIKARAHRSSPSSHLTHAAQLKPAQAQQKRASHFQHAAVRAKRSTWALIAAQTAAVVAGDGKYVETRRCRVRTLADVVDYPQRTPALSTWHIVHDISSQVCFSREHTAFYPHETAVSVSAPSSGVSVSTPEDSRTSTAFEFSKHSALTVARRLYHTIQRTSTDIDKPTTIGVLSSASPRHPGGGFLNGSSDLESIISRSTSLPASLSTPQAIAFYADHKLYAKEHGVGFFADSVVYSPSIVGLRRDDDDRFDIKDDDFNPEMDAIPADPTTAELEQPPAVNAQNQKPMGEYVAPYLMNVVSAVPVYATSLRANAARFPTAEIEESIRKALKTRMARILRVFQANGDRVLVLPAFGCSEGASVASVARIWAELLACPPSSDEDSEMTGAFHDVFDKVVFALPKKLAAVFGEAWEMRVFEAKVEGEMCLEMDEED</sequence>
<feature type="domain" description="Microbial-type PARG catalytic" evidence="1">
    <location>
        <begin position="176"/>
        <end position="326"/>
    </location>
</feature>
<proteinExistence type="predicted"/>
<dbReference type="STRING" id="205917.A0A4Y9XTC0"/>
<evidence type="ECO:0000313" key="2">
    <source>
        <dbReference type="EMBL" id="TFY53022.1"/>
    </source>
</evidence>
<reference evidence="2 3" key="1">
    <citation type="submission" date="2019-02" db="EMBL/GenBank/DDBJ databases">
        <title>Genome sequencing of the rare red list fungi Dentipellis fragilis.</title>
        <authorList>
            <person name="Buettner E."/>
            <person name="Kellner H."/>
        </authorList>
    </citation>
    <scope>NUCLEOTIDE SEQUENCE [LARGE SCALE GENOMIC DNA]</scope>
    <source>
        <strain evidence="2 3">DSM 105465</strain>
    </source>
</reference>
<dbReference type="EMBL" id="SEOQ01001213">
    <property type="protein sequence ID" value="TFY53022.1"/>
    <property type="molecule type" value="Genomic_DNA"/>
</dbReference>
<dbReference type="Pfam" id="PF10021">
    <property type="entry name" value="PARG_cat_microb"/>
    <property type="match status" value="1"/>
</dbReference>
<dbReference type="PANTHER" id="PTHR35596">
    <property type="entry name" value="DUF2263 DOMAIN-CONTAINING PROTEIN"/>
    <property type="match status" value="1"/>
</dbReference>
<comment type="caution">
    <text evidence="2">The sequence shown here is derived from an EMBL/GenBank/DDBJ whole genome shotgun (WGS) entry which is preliminary data.</text>
</comment>
<dbReference type="Proteomes" id="UP000298327">
    <property type="component" value="Unassembled WGS sequence"/>
</dbReference>
<dbReference type="OrthoDB" id="9985428at2759"/>
<evidence type="ECO:0000259" key="1">
    <source>
        <dbReference type="Pfam" id="PF10021"/>
    </source>
</evidence>
<keyword evidence="3" id="KW-1185">Reference proteome</keyword>
<organism evidence="2 3">
    <name type="scientific">Dentipellis fragilis</name>
    <dbReference type="NCBI Taxonomy" id="205917"/>
    <lineage>
        <taxon>Eukaryota</taxon>
        <taxon>Fungi</taxon>
        <taxon>Dikarya</taxon>
        <taxon>Basidiomycota</taxon>
        <taxon>Agaricomycotina</taxon>
        <taxon>Agaricomycetes</taxon>
        <taxon>Russulales</taxon>
        <taxon>Hericiaceae</taxon>
        <taxon>Dentipellis</taxon>
    </lineage>
</organism>
<dbReference type="PANTHER" id="PTHR35596:SF1">
    <property type="entry name" value="MICROBIAL-TYPE PARG CATALYTIC DOMAIN-CONTAINING PROTEIN"/>
    <property type="match status" value="1"/>
</dbReference>
<protein>
    <recommendedName>
        <fullName evidence="1">Microbial-type PARG catalytic domain-containing protein</fullName>
    </recommendedName>
</protein>